<protein>
    <submittedName>
        <fullName evidence="1">Uncharacterized protein</fullName>
    </submittedName>
</protein>
<evidence type="ECO:0000313" key="1">
    <source>
        <dbReference type="EMBL" id="JAH12950.1"/>
    </source>
</evidence>
<dbReference type="EMBL" id="GBXM01095627">
    <property type="protein sequence ID" value="JAH12950.1"/>
    <property type="molecule type" value="Transcribed_RNA"/>
</dbReference>
<proteinExistence type="predicted"/>
<dbReference type="AlphaFoldDB" id="A0A0E9Q9E1"/>
<reference evidence="1" key="1">
    <citation type="submission" date="2014-11" db="EMBL/GenBank/DDBJ databases">
        <authorList>
            <person name="Amaro Gonzalez C."/>
        </authorList>
    </citation>
    <scope>NUCLEOTIDE SEQUENCE</scope>
</reference>
<organism evidence="1">
    <name type="scientific">Anguilla anguilla</name>
    <name type="common">European freshwater eel</name>
    <name type="synonym">Muraena anguilla</name>
    <dbReference type="NCBI Taxonomy" id="7936"/>
    <lineage>
        <taxon>Eukaryota</taxon>
        <taxon>Metazoa</taxon>
        <taxon>Chordata</taxon>
        <taxon>Craniata</taxon>
        <taxon>Vertebrata</taxon>
        <taxon>Euteleostomi</taxon>
        <taxon>Actinopterygii</taxon>
        <taxon>Neopterygii</taxon>
        <taxon>Teleostei</taxon>
        <taxon>Anguilliformes</taxon>
        <taxon>Anguillidae</taxon>
        <taxon>Anguilla</taxon>
    </lineage>
</organism>
<reference evidence="1" key="2">
    <citation type="journal article" date="2015" name="Fish Shellfish Immunol.">
        <title>Early steps in the European eel (Anguilla anguilla)-Vibrio vulnificus interaction in the gills: Role of the RtxA13 toxin.</title>
        <authorList>
            <person name="Callol A."/>
            <person name="Pajuelo D."/>
            <person name="Ebbesson L."/>
            <person name="Teles M."/>
            <person name="MacKenzie S."/>
            <person name="Amaro C."/>
        </authorList>
    </citation>
    <scope>NUCLEOTIDE SEQUENCE</scope>
</reference>
<accession>A0A0E9Q9E1</accession>
<name>A0A0E9Q9E1_ANGAN</name>
<sequence length="44" mass="4963">MYPWVPKPFKTASHLTGSDIKQVPIISCVQSDSFSPALYFVFTK</sequence>